<dbReference type="InterPro" id="IPR029058">
    <property type="entry name" value="AB_hydrolase_fold"/>
</dbReference>
<keyword evidence="6" id="KW-0732">Signal</keyword>
<dbReference type="InterPro" id="IPR001563">
    <property type="entry name" value="Peptidase_S10"/>
</dbReference>
<reference evidence="8" key="2">
    <citation type="submission" date="2023-06" db="EMBL/GenBank/DDBJ databases">
        <authorList>
            <consortium name="Lawrence Berkeley National Laboratory"/>
            <person name="Haridas S."/>
            <person name="Hensen N."/>
            <person name="Bonometti L."/>
            <person name="Westerberg I."/>
            <person name="Brannstrom I.O."/>
            <person name="Guillou S."/>
            <person name="Cros-Aarteil S."/>
            <person name="Calhoun S."/>
            <person name="Kuo A."/>
            <person name="Mondo S."/>
            <person name="Pangilinan J."/>
            <person name="Riley R."/>
            <person name="Labutti K."/>
            <person name="Andreopoulos B."/>
            <person name="Lipzen A."/>
            <person name="Chen C."/>
            <person name="Yanf M."/>
            <person name="Daum C."/>
            <person name="Ng V."/>
            <person name="Clum A."/>
            <person name="Steindorff A."/>
            <person name="Ohm R."/>
            <person name="Martin F."/>
            <person name="Silar P."/>
            <person name="Natvig D."/>
            <person name="Lalanne C."/>
            <person name="Gautier V."/>
            <person name="Ament-Velasquez S.L."/>
            <person name="Kruys A."/>
            <person name="Hutchinson M.I."/>
            <person name="Powell A.J."/>
            <person name="Barry K."/>
            <person name="Miller A.N."/>
            <person name="Grigoriev I.V."/>
            <person name="Debuchy R."/>
            <person name="Gladieux P."/>
            <person name="Thoren M.H."/>
            <person name="Johannesson H."/>
        </authorList>
    </citation>
    <scope>NUCLEOTIDE SEQUENCE</scope>
    <source>
        <strain evidence="8">CBS 955.72</strain>
    </source>
</reference>
<dbReference type="GO" id="GO:0004185">
    <property type="term" value="F:serine-type carboxypeptidase activity"/>
    <property type="evidence" value="ECO:0007669"/>
    <property type="project" value="UniProtKB-UniRule"/>
</dbReference>
<dbReference type="Pfam" id="PF00450">
    <property type="entry name" value="Peptidase_S10"/>
    <property type="match status" value="1"/>
</dbReference>
<dbReference type="PANTHER" id="PTHR11802:SF404">
    <property type="entry name" value="CARBOXYPEPTIDASE"/>
    <property type="match status" value="1"/>
</dbReference>
<dbReference type="Gene3D" id="3.40.50.1820">
    <property type="entry name" value="alpha/beta hydrolase"/>
    <property type="match status" value="1"/>
</dbReference>
<evidence type="ECO:0000256" key="5">
    <source>
        <dbReference type="ARBA" id="ARBA00023180"/>
    </source>
</evidence>
<feature type="chain" id="PRO_5042314342" description="Carboxypeptidase" evidence="6">
    <location>
        <begin position="31"/>
        <end position="679"/>
    </location>
</feature>
<keyword evidence="2 6" id="KW-0121">Carboxypeptidase</keyword>
<dbReference type="PROSITE" id="PS00131">
    <property type="entry name" value="CARBOXYPEPT_SER_SER"/>
    <property type="match status" value="1"/>
</dbReference>
<evidence type="ECO:0000256" key="1">
    <source>
        <dbReference type="ARBA" id="ARBA00009431"/>
    </source>
</evidence>
<comment type="caution">
    <text evidence="8">The sequence shown here is derived from an EMBL/GenBank/DDBJ whole genome shotgun (WGS) entry which is preliminary data.</text>
</comment>
<evidence type="ECO:0000256" key="2">
    <source>
        <dbReference type="ARBA" id="ARBA00022645"/>
    </source>
</evidence>
<accession>A0AAJ0HEZ1</accession>
<gene>
    <name evidence="8" type="ORF">B0T25DRAFT_482001</name>
</gene>
<dbReference type="AlphaFoldDB" id="A0AAJ0HEZ1"/>
<dbReference type="GO" id="GO:0000324">
    <property type="term" value="C:fungal-type vacuole"/>
    <property type="evidence" value="ECO:0007669"/>
    <property type="project" value="TreeGrafter"/>
</dbReference>
<dbReference type="InterPro" id="IPR018202">
    <property type="entry name" value="Ser_caboxypep_ser_AS"/>
</dbReference>
<evidence type="ECO:0000256" key="4">
    <source>
        <dbReference type="ARBA" id="ARBA00022801"/>
    </source>
</evidence>
<keyword evidence="4 6" id="KW-0378">Hydrolase</keyword>
<dbReference type="Proteomes" id="UP001275084">
    <property type="component" value="Unassembled WGS sequence"/>
</dbReference>
<evidence type="ECO:0000313" key="9">
    <source>
        <dbReference type="Proteomes" id="UP001275084"/>
    </source>
</evidence>
<dbReference type="EC" id="3.4.16.-" evidence="6"/>
<dbReference type="InterPro" id="IPR033124">
    <property type="entry name" value="Ser_caboxypep_his_AS"/>
</dbReference>
<feature type="region of interest" description="Disordered" evidence="7">
    <location>
        <begin position="618"/>
        <end position="640"/>
    </location>
</feature>
<dbReference type="PANTHER" id="PTHR11802">
    <property type="entry name" value="SERINE PROTEASE FAMILY S10 SERINE CARBOXYPEPTIDASE"/>
    <property type="match status" value="1"/>
</dbReference>
<reference evidence="8" key="1">
    <citation type="journal article" date="2023" name="Mol. Phylogenet. Evol.">
        <title>Genome-scale phylogeny and comparative genomics of the fungal order Sordariales.</title>
        <authorList>
            <person name="Hensen N."/>
            <person name="Bonometti L."/>
            <person name="Westerberg I."/>
            <person name="Brannstrom I.O."/>
            <person name="Guillou S."/>
            <person name="Cros-Aarteil S."/>
            <person name="Calhoun S."/>
            <person name="Haridas S."/>
            <person name="Kuo A."/>
            <person name="Mondo S."/>
            <person name="Pangilinan J."/>
            <person name="Riley R."/>
            <person name="LaButti K."/>
            <person name="Andreopoulos B."/>
            <person name="Lipzen A."/>
            <person name="Chen C."/>
            <person name="Yan M."/>
            <person name="Daum C."/>
            <person name="Ng V."/>
            <person name="Clum A."/>
            <person name="Steindorff A."/>
            <person name="Ohm R.A."/>
            <person name="Martin F."/>
            <person name="Silar P."/>
            <person name="Natvig D.O."/>
            <person name="Lalanne C."/>
            <person name="Gautier V."/>
            <person name="Ament-Velasquez S.L."/>
            <person name="Kruys A."/>
            <person name="Hutchinson M.I."/>
            <person name="Powell A.J."/>
            <person name="Barry K."/>
            <person name="Miller A.N."/>
            <person name="Grigoriev I.V."/>
            <person name="Debuchy R."/>
            <person name="Gladieux P."/>
            <person name="Hiltunen Thoren M."/>
            <person name="Johannesson H."/>
        </authorList>
    </citation>
    <scope>NUCLEOTIDE SEQUENCE</scope>
    <source>
        <strain evidence="8">CBS 955.72</strain>
    </source>
</reference>
<protein>
    <recommendedName>
        <fullName evidence="6">Carboxypeptidase</fullName>
        <ecNumber evidence="6">3.4.16.-</ecNumber>
    </recommendedName>
</protein>
<dbReference type="GO" id="GO:0006508">
    <property type="term" value="P:proteolysis"/>
    <property type="evidence" value="ECO:0007669"/>
    <property type="project" value="UniProtKB-KW"/>
</dbReference>
<dbReference type="EMBL" id="JAUIQD010000005">
    <property type="protein sequence ID" value="KAK3349416.1"/>
    <property type="molecule type" value="Genomic_DNA"/>
</dbReference>
<dbReference type="SUPFAM" id="SSF53474">
    <property type="entry name" value="alpha/beta-Hydrolases"/>
    <property type="match status" value="1"/>
</dbReference>
<dbReference type="PRINTS" id="PR00724">
    <property type="entry name" value="CRBOXYPTASEC"/>
</dbReference>
<evidence type="ECO:0000256" key="3">
    <source>
        <dbReference type="ARBA" id="ARBA00022670"/>
    </source>
</evidence>
<feature type="compositionally biased region" description="Low complexity" evidence="7">
    <location>
        <begin position="621"/>
        <end position="640"/>
    </location>
</feature>
<feature type="signal peptide" evidence="6">
    <location>
        <begin position="1"/>
        <end position="30"/>
    </location>
</feature>
<keyword evidence="9" id="KW-1185">Reference proteome</keyword>
<proteinExistence type="inferred from homology"/>
<keyword evidence="3 6" id="KW-0645">Protease</keyword>
<evidence type="ECO:0000256" key="7">
    <source>
        <dbReference type="SAM" id="MobiDB-lite"/>
    </source>
</evidence>
<comment type="similarity">
    <text evidence="1 6">Belongs to the peptidase S10 family.</text>
</comment>
<organism evidence="8 9">
    <name type="scientific">Lasiosphaeria hispida</name>
    <dbReference type="NCBI Taxonomy" id="260671"/>
    <lineage>
        <taxon>Eukaryota</taxon>
        <taxon>Fungi</taxon>
        <taxon>Dikarya</taxon>
        <taxon>Ascomycota</taxon>
        <taxon>Pezizomycotina</taxon>
        <taxon>Sordariomycetes</taxon>
        <taxon>Sordariomycetidae</taxon>
        <taxon>Sordariales</taxon>
        <taxon>Lasiosphaeriaceae</taxon>
        <taxon>Lasiosphaeria</taxon>
    </lineage>
</organism>
<keyword evidence="5" id="KW-0325">Glycoprotein</keyword>
<evidence type="ECO:0000313" key="8">
    <source>
        <dbReference type="EMBL" id="KAK3349416.1"/>
    </source>
</evidence>
<evidence type="ECO:0000256" key="6">
    <source>
        <dbReference type="RuleBase" id="RU361156"/>
    </source>
</evidence>
<dbReference type="PROSITE" id="PS00560">
    <property type="entry name" value="CARBOXYPEPT_SER_HIS"/>
    <property type="match status" value="1"/>
</dbReference>
<name>A0AAJ0HEZ1_9PEZI</name>
<sequence>MSHPSRGLGLQLLLRTLIVTVLIAPRTVRAQFASPRGAANLTTIASPLDPDIKIAYKVPSGACKTAFDTQQQYTGWVTVPGQFPTNLFFWFVAGREPTSALTIWLNGGPGASSMFGFFLETGPCEVVERGANQLETAAREWGWDRASNMLFIDQPNQVGFSYDVPTNGSLDYVLGDIMTPPRLLPEDRHPHTFLNGTFSSQNVSNTANSTGIAAVAIWHMLQGFLGAFPQYNPPNNSALGINLFAESYGGKYAPAFAEVWEEQNEMRQNSSLANSTLDINLVSLGLINGCVDDKIEGAHLAAMAVNNTYGLQLISPVRAKMVNGSFYERGGCEDMVTRCRTQSFLLDNGSHTAVGDIDDLCRQAMAACNNLLDAYSETGRSFYDIAHQTPESFPPSYYIEYLNKRSVQDAIGSVVNYTDTSKTVYNAFLSTGDWVRSPMVPKLAALLARGVRIGLVYGDRDYICNWMGGEAVSLSIASTLGGVYGTSFPAAGYAPIIVNNSYIGGVVRQFGNLSFSRIYQAGHFVPAYQPETAFQVFARIITGTSLSTGAIVNLTSYNTTGPANATASFSLPSSPTATCYVRALDSSCPQDTVQSILNGKGVVINGAWYPASSDWPGATMTNSNSGGTPPSPTSTPTLTGLFTATATPQTDDALRLSAPTIQLAALIGSFYVAEIFGVI</sequence>